<feature type="binding site" evidence="9">
    <location>
        <position position="224"/>
    </location>
    <ligand>
        <name>Mg(2+)</name>
        <dbReference type="ChEBI" id="CHEBI:18420"/>
        <label>2</label>
    </ligand>
</feature>
<comment type="caution">
    <text evidence="12">The sequence shown here is derived from an EMBL/GenBank/DDBJ whole genome shotgun (WGS) entry which is preliminary data.</text>
</comment>
<comment type="catalytic activity">
    <reaction evidence="7 9">
        <text>N-(5-phospho-beta-D-ribosyl)anthranilate + diphosphate = 5-phospho-alpha-D-ribose 1-diphosphate + anthranilate</text>
        <dbReference type="Rhea" id="RHEA:11768"/>
        <dbReference type="ChEBI" id="CHEBI:16567"/>
        <dbReference type="ChEBI" id="CHEBI:18277"/>
        <dbReference type="ChEBI" id="CHEBI:33019"/>
        <dbReference type="ChEBI" id="CHEBI:58017"/>
        <dbReference type="EC" id="2.4.2.18"/>
    </reaction>
</comment>
<feature type="binding site" evidence="9">
    <location>
        <position position="225"/>
    </location>
    <ligand>
        <name>Mg(2+)</name>
        <dbReference type="ChEBI" id="CHEBI:18420"/>
        <label>2</label>
    </ligand>
</feature>
<dbReference type="UniPathway" id="UPA00035">
    <property type="reaction ID" value="UER00041"/>
</dbReference>
<feature type="binding site" evidence="9">
    <location>
        <position position="79"/>
    </location>
    <ligand>
        <name>5-phospho-alpha-D-ribose 1-diphosphate</name>
        <dbReference type="ChEBI" id="CHEBI:58017"/>
    </ligand>
</feature>
<dbReference type="Pfam" id="PF00591">
    <property type="entry name" value="Glycos_transf_3"/>
    <property type="match status" value="1"/>
</dbReference>
<accession>A0A7V2F7K7</accession>
<dbReference type="GO" id="GO:0004048">
    <property type="term" value="F:anthranilate phosphoribosyltransferase activity"/>
    <property type="evidence" value="ECO:0007669"/>
    <property type="project" value="UniProtKB-UniRule"/>
</dbReference>
<evidence type="ECO:0000313" key="12">
    <source>
        <dbReference type="EMBL" id="HER97237.1"/>
    </source>
</evidence>
<comment type="pathway">
    <text evidence="1 9">Amino-acid biosynthesis; L-tryptophan biosynthesis; L-tryptophan from chorismate: step 2/5.</text>
</comment>
<dbReference type="AlphaFoldDB" id="A0A7V2F7K7"/>
<dbReference type="GO" id="GO:0000287">
    <property type="term" value="F:magnesium ion binding"/>
    <property type="evidence" value="ECO:0007669"/>
    <property type="project" value="UniProtKB-UniRule"/>
</dbReference>
<evidence type="ECO:0000256" key="5">
    <source>
        <dbReference type="ARBA" id="ARBA00022822"/>
    </source>
</evidence>
<evidence type="ECO:0000256" key="3">
    <source>
        <dbReference type="ARBA" id="ARBA00022676"/>
    </source>
</evidence>
<feature type="binding site" evidence="9">
    <location>
        <begin position="107"/>
        <end position="115"/>
    </location>
    <ligand>
        <name>5-phospho-alpha-D-ribose 1-diphosphate</name>
        <dbReference type="ChEBI" id="CHEBI:58017"/>
    </ligand>
</feature>
<comment type="subunit">
    <text evidence="9">Homodimer.</text>
</comment>
<feature type="binding site" evidence="9">
    <location>
        <position position="165"/>
    </location>
    <ligand>
        <name>anthranilate</name>
        <dbReference type="ChEBI" id="CHEBI:16567"/>
        <label>2</label>
    </ligand>
</feature>
<dbReference type="SUPFAM" id="SSF47648">
    <property type="entry name" value="Nucleoside phosphorylase/phosphoribosyltransferase N-terminal domain"/>
    <property type="match status" value="1"/>
</dbReference>
<dbReference type="PANTHER" id="PTHR43285">
    <property type="entry name" value="ANTHRANILATE PHOSPHORIBOSYLTRANSFERASE"/>
    <property type="match status" value="1"/>
</dbReference>
<dbReference type="SUPFAM" id="SSF52418">
    <property type="entry name" value="Nucleoside phosphorylase/phosphoribosyltransferase catalytic domain"/>
    <property type="match status" value="1"/>
</dbReference>
<comment type="similarity">
    <text evidence="8">In the C-terminal section; belongs to the anthranilate phosphoribosyltransferase family.</text>
</comment>
<dbReference type="InterPro" id="IPR017459">
    <property type="entry name" value="Glycosyl_Trfase_fam3_N_dom"/>
</dbReference>
<dbReference type="InterPro" id="IPR036320">
    <property type="entry name" value="Glycosyl_Trfase_fam3_N_dom_sf"/>
</dbReference>
<evidence type="ECO:0000256" key="4">
    <source>
        <dbReference type="ARBA" id="ARBA00022679"/>
    </source>
</evidence>
<comment type="similarity">
    <text evidence="9">Belongs to the anthranilate phosphoribosyltransferase family.</text>
</comment>
<dbReference type="InterPro" id="IPR005940">
    <property type="entry name" value="Anthranilate_Pribosyl_Tfrase"/>
</dbReference>
<feature type="domain" description="Glycosyl transferase family 3 N-terminal" evidence="11">
    <location>
        <begin position="3"/>
        <end position="64"/>
    </location>
</feature>
<feature type="binding site" evidence="9">
    <location>
        <begin position="82"/>
        <end position="83"/>
    </location>
    <ligand>
        <name>5-phospho-alpha-D-ribose 1-diphosphate</name>
        <dbReference type="ChEBI" id="CHEBI:58017"/>
    </ligand>
</feature>
<dbReference type="HAMAP" id="MF_00211">
    <property type="entry name" value="TrpD"/>
    <property type="match status" value="1"/>
</dbReference>
<feature type="binding site" evidence="9">
    <location>
        <position position="119"/>
    </location>
    <ligand>
        <name>5-phospho-alpha-D-ribose 1-diphosphate</name>
        <dbReference type="ChEBI" id="CHEBI:58017"/>
    </ligand>
</feature>
<comment type="function">
    <text evidence="9">Catalyzes the transfer of the phosphoribosyl group of 5-phosphorylribose-1-pyrophosphate (PRPP) to anthranilate to yield N-(5'-phosphoribosyl)-anthranilate (PRA).</text>
</comment>
<evidence type="ECO:0000256" key="2">
    <source>
        <dbReference type="ARBA" id="ARBA00022605"/>
    </source>
</evidence>
<dbReference type="FunFam" id="3.40.1030.10:FF:000002">
    <property type="entry name" value="Anthranilate phosphoribosyltransferase"/>
    <property type="match status" value="1"/>
</dbReference>
<dbReference type="InterPro" id="IPR035902">
    <property type="entry name" value="Nuc_phospho_transferase"/>
</dbReference>
<gene>
    <name evidence="9 12" type="primary">trpD</name>
    <name evidence="12" type="ORF">ENO59_12165</name>
</gene>
<proteinExistence type="inferred from homology"/>
<evidence type="ECO:0000256" key="1">
    <source>
        <dbReference type="ARBA" id="ARBA00004907"/>
    </source>
</evidence>
<evidence type="ECO:0000256" key="7">
    <source>
        <dbReference type="ARBA" id="ARBA00052328"/>
    </source>
</evidence>
<dbReference type="Gene3D" id="3.40.1030.10">
    <property type="entry name" value="Nucleoside phosphorylase/phosphoribosyltransferase catalytic domain"/>
    <property type="match status" value="1"/>
</dbReference>
<feature type="binding site" evidence="9">
    <location>
        <position position="91"/>
    </location>
    <ligand>
        <name>Mg(2+)</name>
        <dbReference type="ChEBI" id="CHEBI:18420"/>
        <label>1</label>
    </ligand>
</feature>
<feature type="binding site" evidence="9">
    <location>
        <position position="79"/>
    </location>
    <ligand>
        <name>anthranilate</name>
        <dbReference type="ChEBI" id="CHEBI:16567"/>
        <label>1</label>
    </ligand>
</feature>
<keyword evidence="9" id="KW-0460">Magnesium</keyword>
<reference evidence="12" key="1">
    <citation type="journal article" date="2020" name="mSystems">
        <title>Genome- and Community-Level Interaction Insights into Carbon Utilization and Element Cycling Functions of Hydrothermarchaeota in Hydrothermal Sediment.</title>
        <authorList>
            <person name="Zhou Z."/>
            <person name="Liu Y."/>
            <person name="Xu W."/>
            <person name="Pan J."/>
            <person name="Luo Z.H."/>
            <person name="Li M."/>
        </authorList>
    </citation>
    <scope>NUCLEOTIDE SEQUENCE [LARGE SCALE GENOMIC DNA]</scope>
    <source>
        <strain evidence="12">SpSt-143</strain>
    </source>
</reference>
<dbReference type="Pfam" id="PF02885">
    <property type="entry name" value="Glycos_trans_3N"/>
    <property type="match status" value="1"/>
</dbReference>
<dbReference type="EC" id="2.4.2.18" evidence="9"/>
<dbReference type="InterPro" id="IPR000312">
    <property type="entry name" value="Glycosyl_Trfase_fam3"/>
</dbReference>
<dbReference type="PANTHER" id="PTHR43285:SF2">
    <property type="entry name" value="ANTHRANILATE PHOSPHORIBOSYLTRANSFERASE"/>
    <property type="match status" value="1"/>
</dbReference>
<feature type="binding site" evidence="9">
    <location>
        <position position="225"/>
    </location>
    <ligand>
        <name>Mg(2+)</name>
        <dbReference type="ChEBI" id="CHEBI:18420"/>
        <label>1</label>
    </ligand>
</feature>
<evidence type="ECO:0000256" key="8">
    <source>
        <dbReference type="ARBA" id="ARBA00061188"/>
    </source>
</evidence>
<keyword evidence="2 9" id="KW-0028">Amino-acid biosynthesis</keyword>
<feature type="binding site" evidence="9">
    <location>
        <begin position="89"/>
        <end position="92"/>
    </location>
    <ligand>
        <name>5-phospho-alpha-D-ribose 1-diphosphate</name>
        <dbReference type="ChEBI" id="CHEBI:58017"/>
    </ligand>
</feature>
<keyword evidence="4 9" id="KW-0808">Transferase</keyword>
<evidence type="ECO:0000256" key="9">
    <source>
        <dbReference type="HAMAP-Rule" id="MF_00211"/>
    </source>
</evidence>
<dbReference type="Gene3D" id="1.20.970.10">
    <property type="entry name" value="Transferase, Pyrimidine Nucleoside Phosphorylase, Chain C"/>
    <property type="match status" value="1"/>
</dbReference>
<keyword evidence="5 9" id="KW-0822">Tryptophan biosynthesis</keyword>
<feature type="binding site" evidence="9">
    <location>
        <position position="87"/>
    </location>
    <ligand>
        <name>5-phospho-alpha-D-ribose 1-diphosphate</name>
        <dbReference type="ChEBI" id="CHEBI:58017"/>
    </ligand>
</feature>
<keyword evidence="6 9" id="KW-0057">Aromatic amino acid biosynthesis</keyword>
<comment type="cofactor">
    <cofactor evidence="9">
        <name>Mg(2+)</name>
        <dbReference type="ChEBI" id="CHEBI:18420"/>
    </cofactor>
    <text evidence="9">Binds 2 magnesium ions per monomer.</text>
</comment>
<evidence type="ECO:0000259" key="10">
    <source>
        <dbReference type="Pfam" id="PF00591"/>
    </source>
</evidence>
<dbReference type="EMBL" id="DSGB01000007">
    <property type="protein sequence ID" value="HER97237.1"/>
    <property type="molecule type" value="Genomic_DNA"/>
</dbReference>
<comment type="caution">
    <text evidence="9">Lacks conserved residue(s) required for the propagation of feature annotation.</text>
</comment>
<dbReference type="GO" id="GO:0000162">
    <property type="term" value="P:L-tryptophan biosynthetic process"/>
    <property type="evidence" value="ECO:0007669"/>
    <property type="project" value="UniProtKB-UniRule"/>
</dbReference>
<sequence>MHPYLTALAEGRTLSQEEAEAAMHVMMRGEAAPEQVAGFLLGLRARGETLDELVGFTRVMRQYAVPVRTEDPYAIDLCGTGGDRSGTFNISTAAAFVCAGAGVTVVKHGNRSVSSQAGSADVLEALGVVIDLDAAGVERCLEETGIAFVFAPKFHPAMRHVMPVRKALGVRTFFNILGPLCNPAGVRRQLVGAFRAEVAATMAAILARLGAEHVVAVHSEDGLDELSLSAPTATYEYRLGDAVPRPGRIEPETLGLPRVPLEQLRGGDATANAKLLRQVLSGDPGPHRDVVLLNAAYALYVSGRFGDDLQACLEAARVSLDSGAARARLERLIEVSGQLASASAATQPAA</sequence>
<evidence type="ECO:0000256" key="6">
    <source>
        <dbReference type="ARBA" id="ARBA00023141"/>
    </source>
</evidence>
<dbReference type="NCBIfam" id="TIGR01245">
    <property type="entry name" value="trpD"/>
    <property type="match status" value="1"/>
</dbReference>
<feature type="binding site" evidence="9">
    <location>
        <position position="110"/>
    </location>
    <ligand>
        <name>anthranilate</name>
        <dbReference type="ChEBI" id="CHEBI:16567"/>
        <label>1</label>
    </ligand>
</feature>
<feature type="domain" description="Glycosyl transferase family 3" evidence="10">
    <location>
        <begin position="74"/>
        <end position="325"/>
    </location>
</feature>
<keyword evidence="9" id="KW-0479">Metal-binding</keyword>
<dbReference type="GO" id="GO:0005829">
    <property type="term" value="C:cytosol"/>
    <property type="evidence" value="ECO:0007669"/>
    <property type="project" value="TreeGrafter"/>
</dbReference>
<keyword evidence="3 9" id="KW-0328">Glycosyltransferase</keyword>
<evidence type="ECO:0000259" key="11">
    <source>
        <dbReference type="Pfam" id="PF02885"/>
    </source>
</evidence>
<organism evidence="12">
    <name type="scientific">Rhodothermus marinus</name>
    <name type="common">Rhodothermus obamensis</name>
    <dbReference type="NCBI Taxonomy" id="29549"/>
    <lineage>
        <taxon>Bacteria</taxon>
        <taxon>Pseudomonadati</taxon>
        <taxon>Rhodothermota</taxon>
        <taxon>Rhodothermia</taxon>
        <taxon>Rhodothermales</taxon>
        <taxon>Rhodothermaceae</taxon>
        <taxon>Rhodothermus</taxon>
    </lineage>
</organism>
<name>A0A7V2F7K7_RHOMR</name>
<protein>
    <recommendedName>
        <fullName evidence="9">Anthranilate phosphoribosyltransferase</fullName>
        <ecNumber evidence="9">2.4.2.18</ecNumber>
    </recommendedName>
</protein>